<dbReference type="EMBL" id="LUGH01000250">
    <property type="protein sequence ID" value="OBZ87062.1"/>
    <property type="molecule type" value="Genomic_DNA"/>
</dbReference>
<proteinExistence type="predicted"/>
<comment type="caution">
    <text evidence="2">The sequence shown here is derived from an EMBL/GenBank/DDBJ whole genome shotgun (WGS) entry which is preliminary data.</text>
</comment>
<dbReference type="GO" id="GO:0005771">
    <property type="term" value="C:multivesicular body"/>
    <property type="evidence" value="ECO:0007669"/>
    <property type="project" value="TreeGrafter"/>
</dbReference>
<dbReference type="FunCoup" id="A0A1C7ND58">
    <property type="interactions" value="74"/>
</dbReference>
<evidence type="ECO:0000313" key="2">
    <source>
        <dbReference type="EMBL" id="OBZ87062.1"/>
    </source>
</evidence>
<evidence type="ECO:0000313" key="3">
    <source>
        <dbReference type="Proteomes" id="UP000093000"/>
    </source>
</evidence>
<dbReference type="GO" id="GO:0000815">
    <property type="term" value="C:ESCRT III complex"/>
    <property type="evidence" value="ECO:0007669"/>
    <property type="project" value="TreeGrafter"/>
</dbReference>
<gene>
    <name evidence="2" type="ORF">A0J61_04890</name>
</gene>
<dbReference type="PANTHER" id="PTHR22761:SF96">
    <property type="entry name" value="BCDNA.GH08385"/>
    <property type="match status" value="1"/>
</dbReference>
<name>A0A1C7ND58_9FUNG</name>
<dbReference type="GO" id="GO:0032511">
    <property type="term" value="P:late endosome to vacuole transport via multivesicular body sorting pathway"/>
    <property type="evidence" value="ECO:0007669"/>
    <property type="project" value="TreeGrafter"/>
</dbReference>
<dbReference type="AlphaFoldDB" id="A0A1C7ND58"/>
<feature type="coiled-coil region" evidence="1">
    <location>
        <begin position="256"/>
        <end position="320"/>
    </location>
</feature>
<dbReference type="Pfam" id="PF25880">
    <property type="entry name" value="WHD_CHMP7_1st"/>
    <property type="match status" value="1"/>
</dbReference>
<protein>
    <recommendedName>
        <fullName evidence="4">Charged multivesicular body protein 7</fullName>
    </recommendedName>
</protein>
<dbReference type="PANTHER" id="PTHR22761">
    <property type="entry name" value="CHARGED MULTIVESICULAR BODY PROTEIN"/>
    <property type="match status" value="1"/>
</dbReference>
<organism evidence="2 3">
    <name type="scientific">Choanephora cucurbitarum</name>
    <dbReference type="NCBI Taxonomy" id="101091"/>
    <lineage>
        <taxon>Eukaryota</taxon>
        <taxon>Fungi</taxon>
        <taxon>Fungi incertae sedis</taxon>
        <taxon>Mucoromycota</taxon>
        <taxon>Mucoromycotina</taxon>
        <taxon>Mucoromycetes</taxon>
        <taxon>Mucorales</taxon>
        <taxon>Mucorineae</taxon>
        <taxon>Choanephoraceae</taxon>
        <taxon>Choanephoroideae</taxon>
        <taxon>Choanephora</taxon>
    </lineage>
</organism>
<dbReference type="GO" id="GO:0006900">
    <property type="term" value="P:vesicle budding from membrane"/>
    <property type="evidence" value="ECO:0007669"/>
    <property type="project" value="TreeGrafter"/>
</dbReference>
<dbReference type="Proteomes" id="UP000093000">
    <property type="component" value="Unassembled WGS sequence"/>
</dbReference>
<evidence type="ECO:0008006" key="4">
    <source>
        <dbReference type="Google" id="ProtNLM"/>
    </source>
</evidence>
<keyword evidence="3" id="KW-1185">Reference proteome</keyword>
<dbReference type="InParanoid" id="A0A1C7ND58"/>
<accession>A0A1C7ND58</accession>
<dbReference type="GO" id="GO:0009898">
    <property type="term" value="C:cytoplasmic side of plasma membrane"/>
    <property type="evidence" value="ECO:0007669"/>
    <property type="project" value="TreeGrafter"/>
</dbReference>
<dbReference type="InterPro" id="IPR005024">
    <property type="entry name" value="Snf7_fam"/>
</dbReference>
<dbReference type="Pfam" id="PF03357">
    <property type="entry name" value="Snf7"/>
    <property type="match status" value="1"/>
</dbReference>
<dbReference type="Gene3D" id="6.10.140.1230">
    <property type="match status" value="1"/>
</dbReference>
<keyword evidence="1" id="KW-0175">Coiled coil</keyword>
<reference evidence="2 3" key="1">
    <citation type="submission" date="2016-03" db="EMBL/GenBank/DDBJ databases">
        <title>Choanephora cucurbitarum.</title>
        <authorList>
            <person name="Min B."/>
            <person name="Park H."/>
            <person name="Park J.-H."/>
            <person name="Shin H.-D."/>
            <person name="Choi I.-G."/>
        </authorList>
    </citation>
    <scope>NUCLEOTIDE SEQUENCE [LARGE SCALE GENOMIC DNA]</scope>
    <source>
        <strain evidence="2 3">KUS-F28377</strain>
    </source>
</reference>
<evidence type="ECO:0000256" key="1">
    <source>
        <dbReference type="SAM" id="Coils"/>
    </source>
</evidence>
<dbReference type="OrthoDB" id="10250120at2759"/>
<dbReference type="STRING" id="101091.A0A1C7ND58"/>
<sequence>MAKKHSKINDFLAAQYVEFSQPESERLTALYADFSKLVFVNKFAYDTNINYWRRVILDCNLQGYLTSPDYSLVIDKESTTDAFYRPILGKPLAIETVMDFMEKEQELVAIENFESVFSNSSSWLSWIYDNVVKTTWQWRWRPLSDTLPHPPQQYVVVPTLKALAKAILDHHHQHATRATEDVLTLSQFKSVYGHHFMNQLELTEADIHLVLQYLHSQHGLAIQDQVKGYGAHYTILKFPSQASNQPAKITKHDEALINIRTTCQALSAQVDELQRQSEALTQASIQEKKQGHTAKALYCLKRKKNLQQILERRLKSMETMDTILLKIESSQDDLQIVQAFNTGADTLKSLLNDNGLSVESVDEAMSQLQYVLEDQKEIEDAMKMGMDDISAMDTDGVDIEDELSHLIQEEKEQPDISKAPSVPTTQPIRSELSRLNQMFSQPDSSCRRLVAETE</sequence>